<keyword evidence="1" id="KW-1133">Transmembrane helix</keyword>
<dbReference type="RefSeq" id="WP_247382037.1">
    <property type="nucleotide sequence ID" value="NZ_JALLGV010000013.1"/>
</dbReference>
<feature type="transmembrane region" description="Helical" evidence="1">
    <location>
        <begin position="46"/>
        <end position="67"/>
    </location>
</feature>
<keyword evidence="1" id="KW-0472">Membrane</keyword>
<proteinExistence type="predicted"/>
<protein>
    <submittedName>
        <fullName evidence="2">Uncharacterized protein</fullName>
    </submittedName>
</protein>
<dbReference type="EMBL" id="JBHUDJ010000013">
    <property type="protein sequence ID" value="MFD1588531.1"/>
    <property type="molecule type" value="Genomic_DNA"/>
</dbReference>
<comment type="caution">
    <text evidence="2">The sequence shown here is derived from an EMBL/GenBank/DDBJ whole genome shotgun (WGS) entry which is preliminary data.</text>
</comment>
<evidence type="ECO:0000256" key="1">
    <source>
        <dbReference type="SAM" id="Phobius"/>
    </source>
</evidence>
<feature type="transmembrane region" description="Helical" evidence="1">
    <location>
        <begin position="286"/>
        <end position="309"/>
    </location>
</feature>
<gene>
    <name evidence="2" type="ORF">ACFR9U_16255</name>
</gene>
<evidence type="ECO:0000313" key="2">
    <source>
        <dbReference type="EMBL" id="MFD1588531.1"/>
    </source>
</evidence>
<sequence length="334" mass="38152">MANRVISVFGTYDFLAKSMPGMTLVLGIIPLLPSGLFKGMRLLTNFLVFVSFLVSVLLVGTLLGEVAHTIGRLFEKLAAWFGRRLRNTYELLIDYPIGPVADICRDHFRRLEVSLPNSLGSPNPNQLKSEEGSDSIPLLMRIVQTWLSNIREWMERRIKNVAHIALSHRRLFLNHIEPTLNLDSAREVSEADMDFTHQNLVEVCRKEYNIHNMADASKVYSVVVGEVAENGEDRPFRYQARSAFCRGMWVVLMGTSIVYGVIFSLPVSLYPTALRYPTMFAPLLDIHIYIIAIILLISSFIFAIASGAYKEYYIEYLITEFYQHHNIDIEQQQK</sequence>
<evidence type="ECO:0000313" key="3">
    <source>
        <dbReference type="Proteomes" id="UP001597119"/>
    </source>
</evidence>
<feature type="transmembrane region" description="Helical" evidence="1">
    <location>
        <begin position="243"/>
        <end position="266"/>
    </location>
</feature>
<keyword evidence="3" id="KW-1185">Reference proteome</keyword>
<reference evidence="2 3" key="1">
    <citation type="journal article" date="2019" name="Int. J. Syst. Evol. Microbiol.">
        <title>The Global Catalogue of Microorganisms (GCM) 10K type strain sequencing project: providing services to taxonomists for standard genome sequencing and annotation.</title>
        <authorList>
            <consortium name="The Broad Institute Genomics Platform"/>
            <consortium name="The Broad Institute Genome Sequencing Center for Infectious Disease"/>
            <person name="Wu L."/>
            <person name="Ma J."/>
        </authorList>
    </citation>
    <scope>NUCLEOTIDE SEQUENCE [LARGE SCALE GENOMIC DNA]</scope>
    <source>
        <strain evidence="2 3">CGMCC 1.12125</strain>
    </source>
</reference>
<name>A0ABD6CEQ9_9EURY</name>
<keyword evidence="1" id="KW-0812">Transmembrane</keyword>
<accession>A0ABD6CEQ9</accession>
<organism evidence="2 3">
    <name type="scientific">Halorientalis brevis</name>
    <dbReference type="NCBI Taxonomy" id="1126241"/>
    <lineage>
        <taxon>Archaea</taxon>
        <taxon>Methanobacteriati</taxon>
        <taxon>Methanobacteriota</taxon>
        <taxon>Stenosarchaea group</taxon>
        <taxon>Halobacteria</taxon>
        <taxon>Halobacteriales</taxon>
        <taxon>Haloarculaceae</taxon>
        <taxon>Halorientalis</taxon>
    </lineage>
</organism>
<dbReference type="AlphaFoldDB" id="A0ABD6CEQ9"/>
<dbReference type="Proteomes" id="UP001597119">
    <property type="component" value="Unassembled WGS sequence"/>
</dbReference>